<comment type="caution">
    <text evidence="9">The sequence shown here is derived from an EMBL/GenBank/DDBJ whole genome shotgun (WGS) entry which is preliminary data.</text>
</comment>
<evidence type="ECO:0000256" key="1">
    <source>
        <dbReference type="ARBA" id="ARBA00004651"/>
    </source>
</evidence>
<dbReference type="InterPro" id="IPR050640">
    <property type="entry name" value="Bact_2-comp_sensor_kinase"/>
</dbReference>
<sequence length="591" mass="66828">MRRLWPDKMRNKLFAAVLLFVLLPFSVLQIRNFNQLEAWLKRNISQQNLAQLEMMKGNLDELKIDMIRSVLLLEHDPELRQHLTNPAGYDPEDRKAFVRGKLTAARNALANSGGYAEYFLFDLYGNRYASLPETELQSSRTGWGALAEPSLFAQWAASGESLSWGVRGTAAESYNEAPRSSFYTLTVKLEESGGNRPFAYLCIGMDINGWLAFVNDRFQVKQSFYLTDHRGVPLFQTDDGLGRSMAAAVVASVKSDPSRYIEGPGGLELYSGIYLPGLDGYLLNRFPLHLVSGDLQRMQNQMFMTFLLTVAFFILVTFALLSAIVRPLNVMQKTMAGLVERNLDVHMPESKFRGEFLTLARAFNRMIGDIHKLIARLKEEERSKEASRFQVLMSQMNPHFLLNTLNTIKWNARNHGDAGTAEICRNLGRLLENSLNTEADLIHLKDEIELVKSYVFIQSFRYGHAFEVEYAIDGQAAYALVPKLSLQPLVENAIQHGLLPMEGKGRIAIRVEPDRRRLHLEVTDNGVGLAAATRYPRRRQGIGIGNLRERLALLYRGEAELRLIALERGTIARMTLPLLIASPHREEESHA</sequence>
<evidence type="ECO:0000313" key="9">
    <source>
        <dbReference type="EMBL" id="MFB9751431.1"/>
    </source>
</evidence>
<dbReference type="PANTHER" id="PTHR34220:SF7">
    <property type="entry name" value="SENSOR HISTIDINE KINASE YPDA"/>
    <property type="match status" value="1"/>
</dbReference>
<dbReference type="RefSeq" id="WP_344911917.1">
    <property type="nucleotide sequence ID" value="NZ_BAAAYO010000010.1"/>
</dbReference>
<gene>
    <name evidence="9" type="ORF">ACFFNY_07610</name>
</gene>
<dbReference type="CDD" id="cd06225">
    <property type="entry name" value="HAMP"/>
    <property type="match status" value="1"/>
</dbReference>
<dbReference type="SUPFAM" id="SSF158472">
    <property type="entry name" value="HAMP domain-like"/>
    <property type="match status" value="1"/>
</dbReference>
<keyword evidence="4 9" id="KW-0808">Transferase</keyword>
<reference evidence="9 10" key="1">
    <citation type="submission" date="2024-09" db="EMBL/GenBank/DDBJ databases">
        <authorList>
            <person name="Sun Q."/>
            <person name="Mori K."/>
        </authorList>
    </citation>
    <scope>NUCLEOTIDE SEQUENCE [LARGE SCALE GENOMIC DNA]</scope>
    <source>
        <strain evidence="9 10">JCM 12520</strain>
    </source>
</reference>
<keyword evidence="7" id="KW-1133">Transmembrane helix</keyword>
<evidence type="ECO:0000256" key="4">
    <source>
        <dbReference type="ARBA" id="ARBA00022679"/>
    </source>
</evidence>
<keyword evidence="6 7" id="KW-0472">Membrane</keyword>
<dbReference type="EMBL" id="JBHMAG010000007">
    <property type="protein sequence ID" value="MFB9751431.1"/>
    <property type="molecule type" value="Genomic_DNA"/>
</dbReference>
<dbReference type="PANTHER" id="PTHR34220">
    <property type="entry name" value="SENSOR HISTIDINE KINASE YPDA"/>
    <property type="match status" value="1"/>
</dbReference>
<dbReference type="Pfam" id="PF02518">
    <property type="entry name" value="HATPase_c"/>
    <property type="match status" value="1"/>
</dbReference>
<dbReference type="SUPFAM" id="SSF55874">
    <property type="entry name" value="ATPase domain of HSP90 chaperone/DNA topoisomerase II/histidine kinase"/>
    <property type="match status" value="1"/>
</dbReference>
<evidence type="ECO:0000313" key="10">
    <source>
        <dbReference type="Proteomes" id="UP001589619"/>
    </source>
</evidence>
<feature type="domain" description="HAMP" evidence="8">
    <location>
        <begin position="322"/>
        <end position="375"/>
    </location>
</feature>
<keyword evidence="3" id="KW-0597">Phosphoprotein</keyword>
<evidence type="ECO:0000256" key="3">
    <source>
        <dbReference type="ARBA" id="ARBA00022553"/>
    </source>
</evidence>
<keyword evidence="2" id="KW-1003">Cell membrane</keyword>
<dbReference type="GO" id="GO:0004673">
    <property type="term" value="F:protein histidine kinase activity"/>
    <property type="evidence" value="ECO:0007669"/>
    <property type="project" value="UniProtKB-EC"/>
</dbReference>
<dbReference type="PROSITE" id="PS50885">
    <property type="entry name" value="HAMP"/>
    <property type="match status" value="1"/>
</dbReference>
<dbReference type="EC" id="2.7.13.3" evidence="9"/>
<evidence type="ECO:0000256" key="5">
    <source>
        <dbReference type="ARBA" id="ARBA00022777"/>
    </source>
</evidence>
<keyword evidence="7" id="KW-0812">Transmembrane</keyword>
<proteinExistence type="predicted"/>
<feature type="transmembrane region" description="Helical" evidence="7">
    <location>
        <begin position="302"/>
        <end position="325"/>
    </location>
</feature>
<accession>A0ABV5VTW1</accession>
<dbReference type="InterPro" id="IPR036890">
    <property type="entry name" value="HATPase_C_sf"/>
</dbReference>
<dbReference type="SMART" id="SM00304">
    <property type="entry name" value="HAMP"/>
    <property type="match status" value="1"/>
</dbReference>
<protein>
    <submittedName>
        <fullName evidence="9">Sensor histidine kinase</fullName>
        <ecNumber evidence="9">2.7.13.3</ecNumber>
    </submittedName>
</protein>
<dbReference type="SMART" id="SM00387">
    <property type="entry name" value="HATPase_c"/>
    <property type="match status" value="1"/>
</dbReference>
<dbReference type="InterPro" id="IPR003660">
    <property type="entry name" value="HAMP_dom"/>
</dbReference>
<dbReference type="Pfam" id="PF06580">
    <property type="entry name" value="His_kinase"/>
    <property type="match status" value="1"/>
</dbReference>
<dbReference type="Proteomes" id="UP001589619">
    <property type="component" value="Unassembled WGS sequence"/>
</dbReference>
<evidence type="ECO:0000256" key="6">
    <source>
        <dbReference type="ARBA" id="ARBA00023136"/>
    </source>
</evidence>
<dbReference type="Gene3D" id="3.30.565.10">
    <property type="entry name" value="Histidine kinase-like ATPase, C-terminal domain"/>
    <property type="match status" value="1"/>
</dbReference>
<dbReference type="Pfam" id="PF00672">
    <property type="entry name" value="HAMP"/>
    <property type="match status" value="1"/>
</dbReference>
<evidence type="ECO:0000256" key="2">
    <source>
        <dbReference type="ARBA" id="ARBA00022475"/>
    </source>
</evidence>
<dbReference type="Gene3D" id="6.10.340.10">
    <property type="match status" value="1"/>
</dbReference>
<evidence type="ECO:0000259" key="8">
    <source>
        <dbReference type="PROSITE" id="PS50885"/>
    </source>
</evidence>
<keyword evidence="10" id="KW-1185">Reference proteome</keyword>
<comment type="subcellular location">
    <subcellularLocation>
        <location evidence="1">Cell membrane</location>
        <topology evidence="1">Multi-pass membrane protein</topology>
    </subcellularLocation>
</comment>
<evidence type="ECO:0000256" key="7">
    <source>
        <dbReference type="SAM" id="Phobius"/>
    </source>
</evidence>
<organism evidence="9 10">
    <name type="scientific">Paenibacillus hodogayensis</name>
    <dbReference type="NCBI Taxonomy" id="279208"/>
    <lineage>
        <taxon>Bacteria</taxon>
        <taxon>Bacillati</taxon>
        <taxon>Bacillota</taxon>
        <taxon>Bacilli</taxon>
        <taxon>Bacillales</taxon>
        <taxon>Paenibacillaceae</taxon>
        <taxon>Paenibacillus</taxon>
    </lineage>
</organism>
<dbReference type="InterPro" id="IPR003594">
    <property type="entry name" value="HATPase_dom"/>
</dbReference>
<dbReference type="InterPro" id="IPR010559">
    <property type="entry name" value="Sig_transdc_His_kin_internal"/>
</dbReference>
<name>A0ABV5VTW1_9BACL</name>
<keyword evidence="5 9" id="KW-0418">Kinase</keyword>